<accession>A0A2M7QDS3</accession>
<reference evidence="2" key="1">
    <citation type="submission" date="2017-09" db="EMBL/GenBank/DDBJ databases">
        <title>Depth-based differentiation of microbial function through sediment-hosted aquifers and enrichment of novel symbionts in the deep terrestrial subsurface.</title>
        <authorList>
            <person name="Probst A.J."/>
            <person name="Ladd B."/>
            <person name="Jarett J.K."/>
            <person name="Geller-Mcgrath D.E."/>
            <person name="Sieber C.M.K."/>
            <person name="Emerson J.B."/>
            <person name="Anantharaman K."/>
            <person name="Thomas B.C."/>
            <person name="Malmstrom R."/>
            <person name="Stieglmeier M."/>
            <person name="Klingl A."/>
            <person name="Woyke T."/>
            <person name="Ryan C.M."/>
            <person name="Banfield J.F."/>
        </authorList>
    </citation>
    <scope>NUCLEOTIDE SEQUENCE [LARGE SCALE GENOMIC DNA]</scope>
</reference>
<evidence type="ECO:0000313" key="2">
    <source>
        <dbReference type="Proteomes" id="UP000230108"/>
    </source>
</evidence>
<dbReference type="EMBL" id="PFLF01000028">
    <property type="protein sequence ID" value="PIY69374.1"/>
    <property type="molecule type" value="Genomic_DNA"/>
</dbReference>
<dbReference type="AlphaFoldDB" id="A0A2M7QDS3"/>
<protein>
    <submittedName>
        <fullName evidence="1">Uncharacterized protein</fullName>
    </submittedName>
</protein>
<organism evidence="1 2">
    <name type="scientific">Candidatus Roizmanbacteria bacterium CG_4_10_14_0_8_um_filter_39_9</name>
    <dbReference type="NCBI Taxonomy" id="1974829"/>
    <lineage>
        <taxon>Bacteria</taxon>
        <taxon>Candidatus Roizmaniibacteriota</taxon>
    </lineage>
</organism>
<sequence>MGREIATRDTVTEQTHRVIGEGKIHAPHFPYPTRVFSAGDNNGRLLWLKECFPGGAQNIAIGEEPRDPNEHKVMRHKISSAQAQLTDIQPGDLIVGADTRTHLLMINPNTHQPEYVSHGKPEKPDDVKQNFISLYTAAEAHDATPQYNLHGASGILYIDENSQQHYLETEEVCHVDMNREVLGRLASEEGFTEYVRVMEKFFQSRKQIMKNSAGFSLEVLLQMGAIESINWISPLIEGSPNPLFKSIVKRAIQTAAIGTSGELIDMFEGVNSEGAMRKWAFLNDSTARAMQPIYVIE</sequence>
<dbReference type="Proteomes" id="UP000230108">
    <property type="component" value="Unassembled WGS sequence"/>
</dbReference>
<proteinExistence type="predicted"/>
<name>A0A2M7QDS3_9BACT</name>
<gene>
    <name evidence="1" type="ORF">COY90_01005</name>
</gene>
<evidence type="ECO:0000313" key="1">
    <source>
        <dbReference type="EMBL" id="PIY69374.1"/>
    </source>
</evidence>
<comment type="caution">
    <text evidence="1">The sequence shown here is derived from an EMBL/GenBank/DDBJ whole genome shotgun (WGS) entry which is preliminary data.</text>
</comment>